<evidence type="ECO:0000313" key="2">
    <source>
        <dbReference type="EMBL" id="EBW9991345.1"/>
    </source>
</evidence>
<dbReference type="AlphaFoldDB" id="A0A5X1ISS1"/>
<feature type="region of interest" description="Disordered" evidence="1">
    <location>
        <begin position="1"/>
        <end position="23"/>
    </location>
</feature>
<gene>
    <name evidence="2" type="ORF">DQS46_09280</name>
</gene>
<reference evidence="2" key="1">
    <citation type="submission" date="2018-06" db="EMBL/GenBank/DDBJ databases">
        <authorList>
            <person name="Ashton P.M."/>
            <person name="Dallman T."/>
            <person name="Nair S."/>
            <person name="De Pinna E."/>
            <person name="Peters T."/>
            <person name="Grant K."/>
        </authorList>
    </citation>
    <scope>NUCLEOTIDE SEQUENCE</scope>
    <source>
        <strain evidence="2">498881</strain>
    </source>
</reference>
<comment type="caution">
    <text evidence="2">The sequence shown here is derived from an EMBL/GenBank/DDBJ whole genome shotgun (WGS) entry which is preliminary data.</text>
</comment>
<organism evidence="2">
    <name type="scientific">Salmonella enterica subsp. enterica serovar Mississippi</name>
    <dbReference type="NCBI Taxonomy" id="913079"/>
    <lineage>
        <taxon>Bacteria</taxon>
        <taxon>Pseudomonadati</taxon>
        <taxon>Pseudomonadota</taxon>
        <taxon>Gammaproteobacteria</taxon>
        <taxon>Enterobacterales</taxon>
        <taxon>Enterobacteriaceae</taxon>
        <taxon>Salmonella</taxon>
    </lineage>
</organism>
<name>A0A5X1ISS1_SALET</name>
<feature type="non-terminal residue" evidence="2">
    <location>
        <position position="1"/>
    </location>
</feature>
<dbReference type="EMBL" id="AAHJXW010000014">
    <property type="protein sequence ID" value="EBW9991345.1"/>
    <property type="molecule type" value="Genomic_DNA"/>
</dbReference>
<accession>A0A5X1ISS1</accession>
<sequence>SVGEHSLRSNGPEGGGQDAHHKLPGINLVKKPVRQDGLFCVCGNCKNVGLISAAPSGNRHRRMAASPYPAHSNYSAYEAGALVELIRAQPTQSLTMNYPLHVLI</sequence>
<proteinExistence type="predicted"/>
<evidence type="ECO:0000256" key="1">
    <source>
        <dbReference type="SAM" id="MobiDB-lite"/>
    </source>
</evidence>
<protein>
    <submittedName>
        <fullName evidence="2">Uncharacterized protein</fullName>
    </submittedName>
</protein>